<feature type="region of interest" description="Disordered" evidence="1">
    <location>
        <begin position="323"/>
        <end position="359"/>
    </location>
</feature>
<evidence type="ECO:0000313" key="4">
    <source>
        <dbReference type="Proteomes" id="UP001151760"/>
    </source>
</evidence>
<dbReference type="PANTHER" id="PTHR31099">
    <property type="entry name" value="OS06G0165300 PROTEIN"/>
    <property type="match status" value="1"/>
</dbReference>
<comment type="caution">
    <text evidence="3">The sequence shown here is derived from an EMBL/GenBank/DDBJ whole genome shotgun (WGS) entry which is preliminary data.</text>
</comment>
<reference evidence="3" key="2">
    <citation type="submission" date="2022-01" db="EMBL/GenBank/DDBJ databases">
        <authorList>
            <person name="Yamashiro T."/>
            <person name="Shiraishi A."/>
            <person name="Satake H."/>
            <person name="Nakayama K."/>
        </authorList>
    </citation>
    <scope>NUCLEOTIDE SEQUENCE</scope>
</reference>
<reference evidence="3" key="1">
    <citation type="journal article" date="2022" name="Int. J. Mol. Sci.">
        <title>Draft Genome of Tanacetum Coccineum: Genomic Comparison of Closely Related Tanacetum-Family Plants.</title>
        <authorList>
            <person name="Yamashiro T."/>
            <person name="Shiraishi A."/>
            <person name="Nakayama K."/>
            <person name="Satake H."/>
        </authorList>
    </citation>
    <scope>NUCLEOTIDE SEQUENCE</scope>
</reference>
<feature type="domain" description="Transposase (putative) gypsy type" evidence="2">
    <location>
        <begin position="118"/>
        <end position="180"/>
    </location>
</feature>
<sequence length="359" mass="40525">MGVSRDLRGILSSIEGGTAEAVGLQVENSHTGNHHEDDDFTPLETIRRFLGVIGSRSLLSSVGRPSSRIRGRVLLQKNKLSLFLTAYGIPFEYWVMLPKSNQTICDAPDRFVSLYTHSFSVANLRLPLLIFFCDVLEYFHVHVSMLNPFGYAKLTTFAVMCKTYGGEPMVELFRGFFNLYPGGQWLTFSKRQEKDFIVPSESLELLLKDNRWDKRSFKDKIPPSIHENPLYQRLGRHLVNVQTLSDPILFLAGLKPSWEHGQQHPAIFISGKEMAFRNFMYAEDDEDMSFLPHEPSPSFGTAHEEMLVIGTGNVSGRMKDRKCRMNGSTKPPMKCKLVHAGSSSRSTRQKSSPAKAKSS</sequence>
<dbReference type="Pfam" id="PF04195">
    <property type="entry name" value="Transposase_28"/>
    <property type="match status" value="1"/>
</dbReference>
<organism evidence="3 4">
    <name type="scientific">Tanacetum coccineum</name>
    <dbReference type="NCBI Taxonomy" id="301880"/>
    <lineage>
        <taxon>Eukaryota</taxon>
        <taxon>Viridiplantae</taxon>
        <taxon>Streptophyta</taxon>
        <taxon>Embryophyta</taxon>
        <taxon>Tracheophyta</taxon>
        <taxon>Spermatophyta</taxon>
        <taxon>Magnoliopsida</taxon>
        <taxon>eudicotyledons</taxon>
        <taxon>Gunneridae</taxon>
        <taxon>Pentapetalae</taxon>
        <taxon>asterids</taxon>
        <taxon>campanulids</taxon>
        <taxon>Asterales</taxon>
        <taxon>Asteraceae</taxon>
        <taxon>Asteroideae</taxon>
        <taxon>Anthemideae</taxon>
        <taxon>Anthemidinae</taxon>
        <taxon>Tanacetum</taxon>
    </lineage>
</organism>
<dbReference type="InterPro" id="IPR007321">
    <property type="entry name" value="Transposase_28"/>
</dbReference>
<name>A0ABQ5BHW8_9ASTR</name>
<feature type="compositionally biased region" description="Low complexity" evidence="1">
    <location>
        <begin position="342"/>
        <end position="352"/>
    </location>
</feature>
<dbReference type="PANTHER" id="PTHR31099:SF28">
    <property type="entry name" value="F5J5.12"/>
    <property type="match status" value="1"/>
</dbReference>
<accession>A0ABQ5BHW8</accession>
<dbReference type="Proteomes" id="UP001151760">
    <property type="component" value="Unassembled WGS sequence"/>
</dbReference>
<dbReference type="EMBL" id="BQNB010013222">
    <property type="protein sequence ID" value="GJT13347.1"/>
    <property type="molecule type" value="Genomic_DNA"/>
</dbReference>
<gene>
    <name evidence="3" type="ORF">Tco_0860389</name>
</gene>
<evidence type="ECO:0000256" key="1">
    <source>
        <dbReference type="SAM" id="MobiDB-lite"/>
    </source>
</evidence>
<proteinExistence type="predicted"/>
<protein>
    <recommendedName>
        <fullName evidence="2">Transposase (putative) gypsy type domain-containing protein</fullName>
    </recommendedName>
</protein>
<evidence type="ECO:0000313" key="3">
    <source>
        <dbReference type="EMBL" id="GJT13347.1"/>
    </source>
</evidence>
<evidence type="ECO:0000259" key="2">
    <source>
        <dbReference type="Pfam" id="PF04195"/>
    </source>
</evidence>
<keyword evidence="4" id="KW-1185">Reference proteome</keyword>